<reference evidence="3" key="1">
    <citation type="journal article" date="2019" name="Int. J. Syst. Evol. Microbiol.">
        <title>The Global Catalogue of Microorganisms (GCM) 10K type strain sequencing project: providing services to taxonomists for standard genome sequencing and annotation.</title>
        <authorList>
            <consortium name="The Broad Institute Genomics Platform"/>
            <consortium name="The Broad Institute Genome Sequencing Center for Infectious Disease"/>
            <person name="Wu L."/>
            <person name="Ma J."/>
        </authorList>
    </citation>
    <scope>NUCLEOTIDE SEQUENCE [LARGE SCALE GENOMIC DNA]</scope>
    <source>
        <strain evidence="3">CCUG 56698</strain>
    </source>
</reference>
<comment type="caution">
    <text evidence="2">The sequence shown here is derived from an EMBL/GenBank/DDBJ whole genome shotgun (WGS) entry which is preliminary data.</text>
</comment>
<dbReference type="PROSITE" id="PS01125">
    <property type="entry name" value="ROK"/>
    <property type="match status" value="1"/>
</dbReference>
<protein>
    <submittedName>
        <fullName evidence="2">ROK family transcriptional regulator</fullName>
    </submittedName>
</protein>
<evidence type="ECO:0000313" key="3">
    <source>
        <dbReference type="Proteomes" id="UP001596527"/>
    </source>
</evidence>
<dbReference type="PANTHER" id="PTHR18964:SF173">
    <property type="entry name" value="GLUCOKINASE"/>
    <property type="match status" value="1"/>
</dbReference>
<dbReference type="Gene3D" id="1.10.10.10">
    <property type="entry name" value="Winged helix-like DNA-binding domain superfamily/Winged helix DNA-binding domain"/>
    <property type="match status" value="1"/>
</dbReference>
<evidence type="ECO:0000256" key="1">
    <source>
        <dbReference type="ARBA" id="ARBA00006479"/>
    </source>
</evidence>
<dbReference type="Pfam" id="PF00480">
    <property type="entry name" value="ROK"/>
    <property type="match status" value="1"/>
</dbReference>
<sequence length="387" mass="40698">MGVGDLSRGNSIRILEQLLDEGPTSRTDLGRALRLAPATVNRLTGRLEDEGLVVDTGVLAHTGGRPSRLLDFNREYRLLVTVDVADHHTSVAMADLGGNLLERHDIPTAGDAEQRYADVFGHVATVLEDPGERCSRVACLGVSVPGPVDDDGTVLFAPALGWHGKPLRADLERAFGVPAVVENDANLIALAEHSSGHWGATKSLVAIAVFDGIGSGIIEDGRLWRGASGAAGQIGRLLVEKDSLSNEYTGFGDFESHIGAASLVRRARALGISDTAEAPLDADEILRRYAGGDLAARGLVDEVLDEFAMSLVNVCALLAPEVIVFSGLFDRWGSVVLPGLRDRLRGHVVHLPILAPGALGDEAALAGAARLAFDHVGAVAGLLPEEP</sequence>
<name>A0ABW2SPW7_9ACTO</name>
<evidence type="ECO:0000313" key="2">
    <source>
        <dbReference type="EMBL" id="MFC7581408.1"/>
    </source>
</evidence>
<dbReference type="Proteomes" id="UP001596527">
    <property type="component" value="Unassembled WGS sequence"/>
</dbReference>
<dbReference type="InterPro" id="IPR036388">
    <property type="entry name" value="WH-like_DNA-bd_sf"/>
</dbReference>
<dbReference type="PANTHER" id="PTHR18964">
    <property type="entry name" value="ROK (REPRESSOR, ORF, KINASE) FAMILY"/>
    <property type="match status" value="1"/>
</dbReference>
<dbReference type="Pfam" id="PF13412">
    <property type="entry name" value="HTH_24"/>
    <property type="match status" value="1"/>
</dbReference>
<dbReference type="InterPro" id="IPR036390">
    <property type="entry name" value="WH_DNA-bd_sf"/>
</dbReference>
<dbReference type="RefSeq" id="WP_380974700.1">
    <property type="nucleotide sequence ID" value="NZ_JBHTEF010000001.1"/>
</dbReference>
<organism evidence="2 3">
    <name type="scientific">Schaalia naturae</name>
    <dbReference type="NCBI Taxonomy" id="635203"/>
    <lineage>
        <taxon>Bacteria</taxon>
        <taxon>Bacillati</taxon>
        <taxon>Actinomycetota</taxon>
        <taxon>Actinomycetes</taxon>
        <taxon>Actinomycetales</taxon>
        <taxon>Actinomycetaceae</taxon>
        <taxon>Schaalia</taxon>
    </lineage>
</organism>
<dbReference type="InterPro" id="IPR043129">
    <property type="entry name" value="ATPase_NBD"/>
</dbReference>
<dbReference type="SUPFAM" id="SSF53067">
    <property type="entry name" value="Actin-like ATPase domain"/>
    <property type="match status" value="1"/>
</dbReference>
<dbReference type="SUPFAM" id="SSF46785">
    <property type="entry name" value="Winged helix' DNA-binding domain"/>
    <property type="match status" value="1"/>
</dbReference>
<dbReference type="Gene3D" id="3.30.420.40">
    <property type="match status" value="2"/>
</dbReference>
<proteinExistence type="inferred from homology"/>
<keyword evidence="3" id="KW-1185">Reference proteome</keyword>
<dbReference type="InterPro" id="IPR049874">
    <property type="entry name" value="ROK_cs"/>
</dbReference>
<accession>A0ABW2SPW7</accession>
<dbReference type="InterPro" id="IPR000600">
    <property type="entry name" value="ROK"/>
</dbReference>
<dbReference type="EMBL" id="JBHTEF010000001">
    <property type="protein sequence ID" value="MFC7581408.1"/>
    <property type="molecule type" value="Genomic_DNA"/>
</dbReference>
<comment type="similarity">
    <text evidence="1">Belongs to the ROK (NagC/XylR) family.</text>
</comment>
<gene>
    <name evidence="2" type="ORF">ACFQWG_09410</name>
</gene>